<protein>
    <submittedName>
        <fullName evidence="4">Two-component system response regulator MprA/two-component system response regulator AtoC</fullName>
    </submittedName>
</protein>
<name>A0A326U4R8_THEHA</name>
<evidence type="ECO:0000313" key="5">
    <source>
        <dbReference type="Proteomes" id="UP000248806"/>
    </source>
</evidence>
<dbReference type="AlphaFoldDB" id="A0A326U4R8"/>
<reference evidence="4 5" key="1">
    <citation type="submission" date="2018-06" db="EMBL/GenBank/DDBJ databases">
        <title>Genomic Encyclopedia of Archaeal and Bacterial Type Strains, Phase II (KMG-II): from individual species to whole genera.</title>
        <authorList>
            <person name="Goeker M."/>
        </authorList>
    </citation>
    <scope>NUCLEOTIDE SEQUENCE [LARGE SCALE GENOMIC DNA]</scope>
    <source>
        <strain evidence="4 5">ATCC BAA-1881</strain>
    </source>
</reference>
<dbReference type="InterPro" id="IPR050595">
    <property type="entry name" value="Bact_response_regulator"/>
</dbReference>
<gene>
    <name evidence="4" type="ORF">EI42_04670</name>
</gene>
<dbReference type="InterPro" id="IPR001789">
    <property type="entry name" value="Sig_transdc_resp-reg_receiver"/>
</dbReference>
<proteinExistence type="predicted"/>
<organism evidence="4 5">
    <name type="scientific">Thermosporothrix hazakensis</name>
    <dbReference type="NCBI Taxonomy" id="644383"/>
    <lineage>
        <taxon>Bacteria</taxon>
        <taxon>Bacillati</taxon>
        <taxon>Chloroflexota</taxon>
        <taxon>Ktedonobacteria</taxon>
        <taxon>Ktedonobacterales</taxon>
        <taxon>Thermosporotrichaceae</taxon>
        <taxon>Thermosporothrix</taxon>
    </lineage>
</organism>
<dbReference type="Pfam" id="PF00072">
    <property type="entry name" value="Response_reg"/>
    <property type="match status" value="1"/>
</dbReference>
<dbReference type="EMBL" id="QKUF01000022">
    <property type="protein sequence ID" value="PZW24222.1"/>
    <property type="molecule type" value="Genomic_DNA"/>
</dbReference>
<dbReference type="Proteomes" id="UP000248806">
    <property type="component" value="Unassembled WGS sequence"/>
</dbReference>
<evidence type="ECO:0000259" key="3">
    <source>
        <dbReference type="PROSITE" id="PS50110"/>
    </source>
</evidence>
<dbReference type="SUPFAM" id="SSF52172">
    <property type="entry name" value="CheY-like"/>
    <property type="match status" value="1"/>
</dbReference>
<feature type="modified residue" description="4-aspartylphosphate" evidence="2">
    <location>
        <position position="58"/>
    </location>
</feature>
<sequence>MQVQKRPSAILVVDDDPIIRDMMVDILSFEAYPISVARNGREALEILRRDGNFLVFMDMLMPVMDGREVCRQLLAEPEVRQRHVIVLMSALDNMVDISALQVDATMPKPFTVDDVMQVLEPYMLTG</sequence>
<comment type="caution">
    <text evidence="4">The sequence shown here is derived from an EMBL/GenBank/DDBJ whole genome shotgun (WGS) entry which is preliminary data.</text>
</comment>
<keyword evidence="5" id="KW-1185">Reference proteome</keyword>
<keyword evidence="1 2" id="KW-0597">Phosphoprotein</keyword>
<dbReference type="PROSITE" id="PS50110">
    <property type="entry name" value="RESPONSE_REGULATORY"/>
    <property type="match status" value="1"/>
</dbReference>
<dbReference type="SMART" id="SM00448">
    <property type="entry name" value="REC"/>
    <property type="match status" value="1"/>
</dbReference>
<dbReference type="Gene3D" id="3.40.50.2300">
    <property type="match status" value="1"/>
</dbReference>
<accession>A0A326U4R8</accession>
<dbReference type="PANTHER" id="PTHR44591:SF23">
    <property type="entry name" value="CHEY SUBFAMILY"/>
    <property type="match status" value="1"/>
</dbReference>
<evidence type="ECO:0000256" key="2">
    <source>
        <dbReference type="PROSITE-ProRule" id="PRU00169"/>
    </source>
</evidence>
<evidence type="ECO:0000256" key="1">
    <source>
        <dbReference type="ARBA" id="ARBA00022553"/>
    </source>
</evidence>
<dbReference type="RefSeq" id="WP_170142840.1">
    <property type="nucleotide sequence ID" value="NZ_BIFX01000001.1"/>
</dbReference>
<feature type="domain" description="Response regulatory" evidence="3">
    <location>
        <begin position="9"/>
        <end position="123"/>
    </location>
</feature>
<dbReference type="GO" id="GO:0000160">
    <property type="term" value="P:phosphorelay signal transduction system"/>
    <property type="evidence" value="ECO:0007669"/>
    <property type="project" value="InterPro"/>
</dbReference>
<dbReference type="CDD" id="cd17546">
    <property type="entry name" value="REC_hyHK_CKI1_RcsC-like"/>
    <property type="match status" value="1"/>
</dbReference>
<dbReference type="PANTHER" id="PTHR44591">
    <property type="entry name" value="STRESS RESPONSE REGULATOR PROTEIN 1"/>
    <property type="match status" value="1"/>
</dbReference>
<dbReference type="InterPro" id="IPR011006">
    <property type="entry name" value="CheY-like_superfamily"/>
</dbReference>
<evidence type="ECO:0000313" key="4">
    <source>
        <dbReference type="EMBL" id="PZW24222.1"/>
    </source>
</evidence>